<reference evidence="2" key="1">
    <citation type="journal article" date="2020" name="Stud. Mycol.">
        <title>101 Dothideomycetes genomes: a test case for predicting lifestyles and emergence of pathogens.</title>
        <authorList>
            <person name="Haridas S."/>
            <person name="Albert R."/>
            <person name="Binder M."/>
            <person name="Bloem J."/>
            <person name="Labutti K."/>
            <person name="Salamov A."/>
            <person name="Andreopoulos B."/>
            <person name="Baker S."/>
            <person name="Barry K."/>
            <person name="Bills G."/>
            <person name="Bluhm B."/>
            <person name="Cannon C."/>
            <person name="Castanera R."/>
            <person name="Culley D."/>
            <person name="Daum C."/>
            <person name="Ezra D."/>
            <person name="Gonzalez J."/>
            <person name="Henrissat B."/>
            <person name="Kuo A."/>
            <person name="Liang C."/>
            <person name="Lipzen A."/>
            <person name="Lutzoni F."/>
            <person name="Magnuson J."/>
            <person name="Mondo S."/>
            <person name="Nolan M."/>
            <person name="Ohm R."/>
            <person name="Pangilinan J."/>
            <person name="Park H.-J."/>
            <person name="Ramirez L."/>
            <person name="Alfaro M."/>
            <person name="Sun H."/>
            <person name="Tritt A."/>
            <person name="Yoshinaga Y."/>
            <person name="Zwiers L.-H."/>
            <person name="Turgeon B."/>
            <person name="Goodwin S."/>
            <person name="Spatafora J."/>
            <person name="Crous P."/>
            <person name="Grigoriev I."/>
        </authorList>
    </citation>
    <scope>NUCLEOTIDE SEQUENCE</scope>
    <source>
        <strain evidence="2">CBS 113818</strain>
    </source>
</reference>
<dbReference type="AlphaFoldDB" id="A0A6A7A9P1"/>
<sequence>MFDVYCLLELWEITTGVTHRIYLRQALYRVLGGSLFFWCCYFLFCSAGRIYLLGWDGQGRIRGGVSGIAYVCVCAAGESASAETNTCV</sequence>
<accession>A0A6A7A9P1</accession>
<keyword evidence="1" id="KW-0472">Membrane</keyword>
<protein>
    <submittedName>
        <fullName evidence="2">Uncharacterized protein</fullName>
    </submittedName>
</protein>
<name>A0A6A7A9P1_9PLEO</name>
<keyword evidence="1" id="KW-1133">Transmembrane helix</keyword>
<keyword evidence="3" id="KW-1185">Reference proteome</keyword>
<evidence type="ECO:0000256" key="1">
    <source>
        <dbReference type="SAM" id="Phobius"/>
    </source>
</evidence>
<gene>
    <name evidence="2" type="ORF">CC86DRAFT_178998</name>
</gene>
<evidence type="ECO:0000313" key="3">
    <source>
        <dbReference type="Proteomes" id="UP000799424"/>
    </source>
</evidence>
<feature type="transmembrane region" description="Helical" evidence="1">
    <location>
        <begin position="26"/>
        <end position="52"/>
    </location>
</feature>
<dbReference type="Proteomes" id="UP000799424">
    <property type="component" value="Unassembled WGS sequence"/>
</dbReference>
<dbReference type="EMBL" id="MU006220">
    <property type="protein sequence ID" value="KAF2830020.1"/>
    <property type="molecule type" value="Genomic_DNA"/>
</dbReference>
<keyword evidence="1" id="KW-0812">Transmembrane</keyword>
<evidence type="ECO:0000313" key="2">
    <source>
        <dbReference type="EMBL" id="KAF2830020.1"/>
    </source>
</evidence>
<proteinExistence type="predicted"/>
<organism evidence="2 3">
    <name type="scientific">Ophiobolus disseminans</name>
    <dbReference type="NCBI Taxonomy" id="1469910"/>
    <lineage>
        <taxon>Eukaryota</taxon>
        <taxon>Fungi</taxon>
        <taxon>Dikarya</taxon>
        <taxon>Ascomycota</taxon>
        <taxon>Pezizomycotina</taxon>
        <taxon>Dothideomycetes</taxon>
        <taxon>Pleosporomycetidae</taxon>
        <taxon>Pleosporales</taxon>
        <taxon>Pleosporineae</taxon>
        <taxon>Phaeosphaeriaceae</taxon>
        <taxon>Ophiobolus</taxon>
    </lineage>
</organism>